<dbReference type="OrthoDB" id="253449at2157"/>
<feature type="transmembrane region" description="Helical" evidence="1">
    <location>
        <begin position="42"/>
        <end position="68"/>
    </location>
</feature>
<organism evidence="2 3">
    <name type="scientific">Halarchaeum grantii</name>
    <dbReference type="NCBI Taxonomy" id="1193105"/>
    <lineage>
        <taxon>Archaea</taxon>
        <taxon>Methanobacteriati</taxon>
        <taxon>Methanobacteriota</taxon>
        <taxon>Stenosarchaea group</taxon>
        <taxon>Halobacteria</taxon>
        <taxon>Halobacteriales</taxon>
        <taxon>Halobacteriaceae</taxon>
    </lineage>
</organism>
<feature type="transmembrane region" description="Helical" evidence="1">
    <location>
        <begin position="259"/>
        <end position="278"/>
    </location>
</feature>
<accession>A0A830EWN0</accession>
<keyword evidence="1" id="KW-0472">Membrane</keyword>
<keyword evidence="3" id="KW-1185">Reference proteome</keyword>
<reference evidence="2 3" key="1">
    <citation type="journal article" date="2019" name="Int. J. Syst. Evol. Microbiol.">
        <title>The Global Catalogue of Microorganisms (GCM) 10K type strain sequencing project: providing services to taxonomists for standard genome sequencing and annotation.</title>
        <authorList>
            <consortium name="The Broad Institute Genomics Platform"/>
            <consortium name="The Broad Institute Genome Sequencing Center for Infectious Disease"/>
            <person name="Wu L."/>
            <person name="Ma J."/>
        </authorList>
    </citation>
    <scope>NUCLEOTIDE SEQUENCE [LARGE SCALE GENOMIC DNA]</scope>
    <source>
        <strain evidence="2 3">JCM 19585</strain>
    </source>
</reference>
<dbReference type="RefSeq" id="WP_188883801.1">
    <property type="nucleotide sequence ID" value="NZ_BMPF01000003.1"/>
</dbReference>
<evidence type="ECO:0000313" key="2">
    <source>
        <dbReference type="EMBL" id="GGL38068.1"/>
    </source>
</evidence>
<name>A0A830EWN0_9EURY</name>
<feature type="transmembrane region" description="Helical" evidence="1">
    <location>
        <begin position="18"/>
        <end position="36"/>
    </location>
</feature>
<feature type="transmembrane region" description="Helical" evidence="1">
    <location>
        <begin position="131"/>
        <end position="159"/>
    </location>
</feature>
<feature type="transmembrane region" description="Helical" evidence="1">
    <location>
        <begin position="180"/>
        <end position="204"/>
    </location>
</feature>
<sequence length="517" mass="53292">MPSALRDGRRVALNRPRVFAFAGGALLAECALRLALAVAHPVLAVVCPPVVAVPVLGAVAPTVRAAVVDADATPDWRVPDRLRERGPRLLALAVGCHAVALALGAAAFLVLDTPVRYAVYAAGGSVSKTVVHVAPLVGIATGAFVAWGALAPAIGRAAAGAPLRASVRAPLCALADRRRSAAALGLQAACALVALCVAAAVLLLADARYPTRDAALLALLTLVFVVAGTLVLLATLTYPMHVALAVGSERVGAVPVRRVALAALVVSGLVVGAGAIRVSETRPGVGSADATLPANATDAYAVARERTVTGSYRTVATEIRDGERVVATAAVERDDRRVYVALRYDDRTRSGYADSCVTYRLAGFDPALFALGERRVDGGVAVALPGYWQLTDGDAVTGPAGYGLPEADTGAWTTVREANGTRTLELRGGPAVFDALQRGEASSVNASTARVRVRVDEARGVVLGGRARLNATLGDGETRLVRNLTYAVETGDGVAVDRPDALGSRSLGAWTWDVFAY</sequence>
<feature type="transmembrane region" description="Helical" evidence="1">
    <location>
        <begin position="216"/>
        <end position="238"/>
    </location>
</feature>
<protein>
    <submittedName>
        <fullName evidence="2">Uncharacterized protein</fullName>
    </submittedName>
</protein>
<dbReference type="Proteomes" id="UP000628840">
    <property type="component" value="Unassembled WGS sequence"/>
</dbReference>
<proteinExistence type="predicted"/>
<gene>
    <name evidence="2" type="ORF">GCM10009037_22050</name>
</gene>
<comment type="caution">
    <text evidence="2">The sequence shown here is derived from an EMBL/GenBank/DDBJ whole genome shotgun (WGS) entry which is preliminary data.</text>
</comment>
<feature type="transmembrane region" description="Helical" evidence="1">
    <location>
        <begin position="89"/>
        <end position="111"/>
    </location>
</feature>
<dbReference type="EMBL" id="BMPF01000003">
    <property type="protein sequence ID" value="GGL38068.1"/>
    <property type="molecule type" value="Genomic_DNA"/>
</dbReference>
<keyword evidence="1" id="KW-1133">Transmembrane helix</keyword>
<dbReference type="AlphaFoldDB" id="A0A830EWN0"/>
<evidence type="ECO:0000256" key="1">
    <source>
        <dbReference type="SAM" id="Phobius"/>
    </source>
</evidence>
<evidence type="ECO:0000313" key="3">
    <source>
        <dbReference type="Proteomes" id="UP000628840"/>
    </source>
</evidence>
<keyword evidence="1" id="KW-0812">Transmembrane</keyword>